<comment type="caution">
    <text evidence="1">The sequence shown here is derived from an EMBL/GenBank/DDBJ whole genome shotgun (WGS) entry which is preliminary data.</text>
</comment>
<evidence type="ECO:0000313" key="2">
    <source>
        <dbReference type="Proteomes" id="UP001161276"/>
    </source>
</evidence>
<evidence type="ECO:0000313" key="1">
    <source>
        <dbReference type="EMBL" id="MDH2051340.1"/>
    </source>
</evidence>
<dbReference type="EMBL" id="JAOCKG010000004">
    <property type="protein sequence ID" value="MDH2051340.1"/>
    <property type="molecule type" value="Genomic_DNA"/>
</dbReference>
<dbReference type="AlphaFoldDB" id="A0AA42W9U6"/>
<protein>
    <submittedName>
        <fullName evidence="1">Uncharacterized protein</fullName>
    </submittedName>
</protein>
<proteinExistence type="predicted"/>
<accession>A0AA42W9U6</accession>
<organism evidence="1 2">
    <name type="scientific">Achromobacter marplatensis</name>
    <dbReference type="NCBI Taxonomy" id="470868"/>
    <lineage>
        <taxon>Bacteria</taxon>
        <taxon>Pseudomonadati</taxon>
        <taxon>Pseudomonadota</taxon>
        <taxon>Betaproteobacteria</taxon>
        <taxon>Burkholderiales</taxon>
        <taxon>Alcaligenaceae</taxon>
        <taxon>Achromobacter</taxon>
    </lineage>
</organism>
<sequence>MLNWAVVVSVASLLAVWPSQKIMEEIICVTPPVQAKIIVLMRKDVFLQWRQPQVSGCRNAQEKGVGQIRLVTGVRG</sequence>
<reference evidence="1" key="1">
    <citation type="submission" date="2022-09" db="EMBL/GenBank/DDBJ databases">
        <title>Intensive care unit water sources are persistently colonized with multi-drug resistant bacteria and are the site of extensive horizontal gene transfer of antibiotic resistance genes.</title>
        <authorList>
            <person name="Diorio-Toth L."/>
        </authorList>
    </citation>
    <scope>NUCLEOTIDE SEQUENCE</scope>
    <source>
        <strain evidence="1">GD03676</strain>
    </source>
</reference>
<dbReference type="RefSeq" id="WP_280027002.1">
    <property type="nucleotide sequence ID" value="NZ_JAOCKG010000004.1"/>
</dbReference>
<dbReference type="Proteomes" id="UP001161276">
    <property type="component" value="Unassembled WGS sequence"/>
</dbReference>
<gene>
    <name evidence="1" type="ORF">N5K24_13105</name>
</gene>
<name>A0AA42W9U6_9BURK</name>